<proteinExistence type="inferred from homology"/>
<dbReference type="EMBL" id="LECW02000045">
    <property type="protein sequence ID" value="KRT90107.1"/>
    <property type="molecule type" value="Genomic_DNA"/>
</dbReference>
<dbReference type="AlphaFoldDB" id="A0A0J6EHB7"/>
<dbReference type="SMART" id="SM00382">
    <property type="entry name" value="AAA"/>
    <property type="match status" value="1"/>
</dbReference>
<dbReference type="Pfam" id="PF13732">
    <property type="entry name" value="DrrA1-3_C"/>
    <property type="match status" value="1"/>
</dbReference>
<comment type="caution">
    <text evidence="6">The sequence shown here is derived from an EMBL/GenBank/DDBJ whole genome shotgun (WGS) entry which is preliminary data.</text>
</comment>
<dbReference type="InterPro" id="IPR003439">
    <property type="entry name" value="ABC_transporter-like_ATP-bd"/>
</dbReference>
<dbReference type="Proteomes" id="UP000036168">
    <property type="component" value="Unassembled WGS sequence"/>
</dbReference>
<evidence type="ECO:0000313" key="8">
    <source>
        <dbReference type="Proteomes" id="UP000036168"/>
    </source>
</evidence>
<evidence type="ECO:0000256" key="3">
    <source>
        <dbReference type="ARBA" id="ARBA00022741"/>
    </source>
</evidence>
<dbReference type="PANTHER" id="PTHR43335">
    <property type="entry name" value="ABC TRANSPORTER, ATP-BINDING PROTEIN"/>
    <property type="match status" value="1"/>
</dbReference>
<reference evidence="7 9" key="3">
    <citation type="submission" date="2023-03" db="EMBL/GenBank/DDBJ databases">
        <title>Agriculturally important microbes genome sequencing.</title>
        <authorList>
            <person name="Dunlap C."/>
        </authorList>
    </citation>
    <scope>NUCLEOTIDE SEQUENCE [LARGE SCALE GENOMIC DNA]</scope>
    <source>
        <strain evidence="7 9">CBP-3203</strain>
    </source>
</reference>
<dbReference type="PROSITE" id="PS50893">
    <property type="entry name" value="ABC_TRANSPORTER_2"/>
    <property type="match status" value="1"/>
</dbReference>
<dbReference type="CDD" id="cd03230">
    <property type="entry name" value="ABC_DR_subfamily_A"/>
    <property type="match status" value="1"/>
</dbReference>
<keyword evidence="2" id="KW-0813">Transport</keyword>
<dbReference type="Proteomes" id="UP001341297">
    <property type="component" value="Unassembled WGS sequence"/>
</dbReference>
<evidence type="ECO:0000256" key="4">
    <source>
        <dbReference type="ARBA" id="ARBA00022840"/>
    </source>
</evidence>
<dbReference type="RefSeq" id="WP_048356021.1">
    <property type="nucleotide sequence ID" value="NZ_CP023481.1"/>
</dbReference>
<keyword evidence="9" id="KW-1185">Reference proteome</keyword>
<sequence length="295" mass="33370">MLSVKGLTKVYQQHKAVDHLSFDIKHHQSVALLGPNGAGKTTTLQMLSGLLTPTSGQIQFLGRKTVNRSRIGYLPQHPAFFSWMTAEEYLRFAGRLSDLSRRDVQEKSREVLRYVGLEKCGDRKIAGFSGGMKQRLGLAQALVHEPELLILDEPVSALDPSGRREVLDLMKDLKKRMTILFSTHVLHDAEQVCDEIIMLKNGTARWTGPLSELKTKHQTPSFILSAEESLEGWLEELPYVTGLTLDQPSKAEFHLSDRAYVRELLAECLRRNVSVLHFEQKTQSLEEIYMKVMGL</sequence>
<reference evidence="6" key="2">
    <citation type="submission" date="2015-10" db="EMBL/GenBank/DDBJ databases">
        <authorList>
            <person name="Gilbert D.G."/>
        </authorList>
    </citation>
    <scope>NUCLEOTIDE SEQUENCE</scope>
    <source>
        <strain evidence="6">GO-13</strain>
    </source>
</reference>
<dbReference type="InterPro" id="IPR025302">
    <property type="entry name" value="DrrA1/2-like_C"/>
</dbReference>
<name>A0A0J6EHB7_9BACI</name>
<dbReference type="GO" id="GO:0005524">
    <property type="term" value="F:ATP binding"/>
    <property type="evidence" value="ECO:0007669"/>
    <property type="project" value="UniProtKB-KW"/>
</dbReference>
<dbReference type="STRING" id="1664069.BGLY_4490"/>
<evidence type="ECO:0000259" key="5">
    <source>
        <dbReference type="PROSITE" id="PS50893"/>
    </source>
</evidence>
<evidence type="ECO:0000313" key="6">
    <source>
        <dbReference type="EMBL" id="KRT90107.1"/>
    </source>
</evidence>
<keyword evidence="3" id="KW-0547">Nucleotide-binding</keyword>
<organism evidence="6 8">
    <name type="scientific">Bacillus glycinifermentans</name>
    <dbReference type="NCBI Taxonomy" id="1664069"/>
    <lineage>
        <taxon>Bacteria</taxon>
        <taxon>Bacillati</taxon>
        <taxon>Bacillota</taxon>
        <taxon>Bacilli</taxon>
        <taxon>Bacillales</taxon>
        <taxon>Bacillaceae</taxon>
        <taxon>Bacillus</taxon>
    </lineage>
</organism>
<dbReference type="PATRIC" id="fig|1664069.3.peg.4495"/>
<dbReference type="PANTHER" id="PTHR43335:SF11">
    <property type="entry name" value="ABC TRANSPORTER RELATED"/>
    <property type="match status" value="1"/>
</dbReference>
<dbReference type="InterPro" id="IPR017871">
    <property type="entry name" value="ABC_transporter-like_CS"/>
</dbReference>
<gene>
    <name evidence="6" type="ORF">AB447_205870</name>
    <name evidence="7" type="ORF">P8828_02855</name>
</gene>
<dbReference type="EMBL" id="JARRTL010000006">
    <property type="protein sequence ID" value="MEC0483791.1"/>
    <property type="molecule type" value="Genomic_DNA"/>
</dbReference>
<dbReference type="OrthoDB" id="9804819at2"/>
<accession>A0A0J6EHB7</accession>
<dbReference type="Pfam" id="PF00005">
    <property type="entry name" value="ABC_tran"/>
    <property type="match status" value="1"/>
</dbReference>
<dbReference type="SUPFAM" id="SSF52540">
    <property type="entry name" value="P-loop containing nucleoside triphosphate hydrolases"/>
    <property type="match status" value="1"/>
</dbReference>
<evidence type="ECO:0000256" key="2">
    <source>
        <dbReference type="ARBA" id="ARBA00022448"/>
    </source>
</evidence>
<dbReference type="InterPro" id="IPR003593">
    <property type="entry name" value="AAA+_ATPase"/>
</dbReference>
<comment type="similarity">
    <text evidence="1">Belongs to the ABC transporter superfamily.</text>
</comment>
<dbReference type="PROSITE" id="PS00211">
    <property type="entry name" value="ABC_TRANSPORTER_1"/>
    <property type="match status" value="1"/>
</dbReference>
<keyword evidence="4 6" id="KW-0067">ATP-binding</keyword>
<dbReference type="InterPro" id="IPR027417">
    <property type="entry name" value="P-loop_NTPase"/>
</dbReference>
<evidence type="ECO:0000313" key="9">
    <source>
        <dbReference type="Proteomes" id="UP001341297"/>
    </source>
</evidence>
<accession>A0A0J6DWH9</accession>
<evidence type="ECO:0000313" key="7">
    <source>
        <dbReference type="EMBL" id="MEC0483791.1"/>
    </source>
</evidence>
<evidence type="ECO:0000256" key="1">
    <source>
        <dbReference type="ARBA" id="ARBA00005417"/>
    </source>
</evidence>
<protein>
    <submittedName>
        <fullName evidence="6 7">ABC transporter ATP-binding protein</fullName>
    </submittedName>
</protein>
<dbReference type="GO" id="GO:0016887">
    <property type="term" value="F:ATP hydrolysis activity"/>
    <property type="evidence" value="ECO:0007669"/>
    <property type="project" value="InterPro"/>
</dbReference>
<feature type="domain" description="ABC transporter" evidence="5">
    <location>
        <begin position="2"/>
        <end position="226"/>
    </location>
</feature>
<reference evidence="6 8" key="1">
    <citation type="journal article" date="2015" name="Int. J. Syst. Evol. Microbiol.">
        <title>Bacillus glycinifermentans sp. nov., isolated from fermented soybean paste.</title>
        <authorList>
            <person name="Kim S.J."/>
            <person name="Dunlap C.A."/>
            <person name="Kwon S.W."/>
            <person name="Rooney A.P."/>
        </authorList>
    </citation>
    <scope>NUCLEOTIDE SEQUENCE [LARGE SCALE GENOMIC DNA]</scope>
    <source>
        <strain evidence="6 8">GO-13</strain>
    </source>
</reference>
<dbReference type="Gene3D" id="3.40.50.300">
    <property type="entry name" value="P-loop containing nucleotide triphosphate hydrolases"/>
    <property type="match status" value="1"/>
</dbReference>